<dbReference type="Proteomes" id="UP000248961">
    <property type="component" value="Unassembled WGS sequence"/>
</dbReference>
<dbReference type="GO" id="GO:0003677">
    <property type="term" value="F:DNA binding"/>
    <property type="evidence" value="ECO:0007669"/>
    <property type="project" value="UniProtKB-KW"/>
</dbReference>
<evidence type="ECO:0000256" key="10">
    <source>
        <dbReference type="ARBA" id="ARBA00054163"/>
    </source>
</evidence>
<organism evidence="18 19">
    <name type="scientific">Aspergillus homomorphus (strain CBS 101889)</name>
    <dbReference type="NCBI Taxonomy" id="1450537"/>
    <lineage>
        <taxon>Eukaryota</taxon>
        <taxon>Fungi</taxon>
        <taxon>Dikarya</taxon>
        <taxon>Ascomycota</taxon>
        <taxon>Pezizomycotina</taxon>
        <taxon>Eurotiomycetes</taxon>
        <taxon>Eurotiomycetidae</taxon>
        <taxon>Eurotiales</taxon>
        <taxon>Aspergillaceae</taxon>
        <taxon>Aspergillus</taxon>
        <taxon>Aspergillus subgen. Circumdati</taxon>
    </lineage>
</organism>
<dbReference type="Pfam" id="PF12632">
    <property type="entry name" value="Vezatin"/>
    <property type="match status" value="1"/>
</dbReference>
<feature type="region of interest" description="Disordered" evidence="13">
    <location>
        <begin position="1"/>
        <end position="44"/>
    </location>
</feature>
<evidence type="ECO:0000256" key="8">
    <source>
        <dbReference type="ARBA" id="ARBA00023136"/>
    </source>
</evidence>
<dbReference type="GO" id="GO:0030337">
    <property type="term" value="F:DNA polymerase processivity factor activity"/>
    <property type="evidence" value="ECO:0007669"/>
    <property type="project" value="InterPro"/>
</dbReference>
<dbReference type="Pfam" id="PF02747">
    <property type="entry name" value="PCNA_C"/>
    <property type="match status" value="1"/>
</dbReference>
<keyword evidence="7 12" id="KW-0238">DNA-binding</keyword>
<dbReference type="PANTHER" id="PTHR11352:SF0">
    <property type="entry name" value="PROLIFERATING CELL NUCLEAR ANTIGEN"/>
    <property type="match status" value="1"/>
</dbReference>
<evidence type="ECO:0000256" key="14">
    <source>
        <dbReference type="SAM" id="Phobius"/>
    </source>
</evidence>
<feature type="compositionally biased region" description="Basic and acidic residues" evidence="13">
    <location>
        <begin position="18"/>
        <end position="35"/>
    </location>
</feature>
<evidence type="ECO:0000256" key="11">
    <source>
        <dbReference type="RuleBase" id="RU000641"/>
    </source>
</evidence>
<feature type="domain" description="Myosin-binding" evidence="17">
    <location>
        <begin position="155"/>
        <end position="433"/>
    </location>
</feature>
<reference evidence="18 19" key="1">
    <citation type="submission" date="2018-02" db="EMBL/GenBank/DDBJ databases">
        <title>The genomes of Aspergillus section Nigri reveals drivers in fungal speciation.</title>
        <authorList>
            <consortium name="DOE Joint Genome Institute"/>
            <person name="Vesth T.C."/>
            <person name="Nybo J."/>
            <person name="Theobald S."/>
            <person name="Brandl J."/>
            <person name="Frisvad J.C."/>
            <person name="Nielsen K.F."/>
            <person name="Lyhne E.K."/>
            <person name="Kogle M.E."/>
            <person name="Kuo A."/>
            <person name="Riley R."/>
            <person name="Clum A."/>
            <person name="Nolan M."/>
            <person name="Lipzen A."/>
            <person name="Salamov A."/>
            <person name="Henrissat B."/>
            <person name="Wiebenga A."/>
            <person name="De vries R.P."/>
            <person name="Grigoriev I.V."/>
            <person name="Mortensen U.H."/>
            <person name="Andersen M.R."/>
            <person name="Baker S.E."/>
        </authorList>
    </citation>
    <scope>NUCLEOTIDE SEQUENCE [LARGE SCALE GENOMIC DNA]</scope>
    <source>
        <strain evidence="18 19">CBS 101889</strain>
    </source>
</reference>
<evidence type="ECO:0000313" key="19">
    <source>
        <dbReference type="Proteomes" id="UP000248961"/>
    </source>
</evidence>
<evidence type="ECO:0000256" key="2">
    <source>
        <dbReference type="ARBA" id="ARBA00004308"/>
    </source>
</evidence>
<keyword evidence="4 14" id="KW-0812">Transmembrane</keyword>
<dbReference type="VEuPathDB" id="FungiDB:BO97DRAFT_445206"/>
<dbReference type="InterPro" id="IPR022649">
    <property type="entry name" value="Pr_cel_nuc_antig_C"/>
</dbReference>
<evidence type="ECO:0000256" key="12">
    <source>
        <dbReference type="RuleBase" id="RU003671"/>
    </source>
</evidence>
<dbReference type="FunFam" id="3.10.150.10:FF:000006">
    <property type="entry name" value="Proliferating cell nuclear antigen"/>
    <property type="match status" value="1"/>
</dbReference>
<dbReference type="SUPFAM" id="SSF55979">
    <property type="entry name" value="DNA clamp"/>
    <property type="match status" value="2"/>
</dbReference>
<keyword evidence="19" id="KW-1185">Reference proteome</keyword>
<dbReference type="GeneID" id="37202809"/>
<dbReference type="InterPro" id="IPR026859">
    <property type="entry name" value="Myosin-bd"/>
</dbReference>
<keyword evidence="9 11" id="KW-0539">Nucleus</keyword>
<dbReference type="InterPro" id="IPR022659">
    <property type="entry name" value="Pr_cel_nuc_antig_CS"/>
</dbReference>
<comment type="function">
    <text evidence="11">This protein is an auxiliary protein of DNA polymerase delta and is involved in the control of eukaryotic DNA replication by increasing the polymerase's processivity during elongation of the leading strand.</text>
</comment>
<feature type="domain" description="Proliferating cell nuclear antigen PCNA C-terminal" evidence="16">
    <location>
        <begin position="740"/>
        <end position="865"/>
    </location>
</feature>
<gene>
    <name evidence="18" type="ORF">BO97DRAFT_445206</name>
</gene>
<evidence type="ECO:0000256" key="4">
    <source>
        <dbReference type="ARBA" id="ARBA00022692"/>
    </source>
</evidence>
<dbReference type="GO" id="GO:0006275">
    <property type="term" value="P:regulation of DNA replication"/>
    <property type="evidence" value="ECO:0007669"/>
    <property type="project" value="InterPro"/>
</dbReference>
<sequence length="870" mass="96263">MESLVYENSPLAEYLQGEGEHDPNWPTQETEHSDDFSDSTAADFAPRGASRFQERIRNKLPKPLDQKALRQKATLGKLYDACTSALNSRVGRSDNERFLEQFGYFIVASQLLNEHSAPSYTSAADVLSTARPADLPSISATFGIQGAVVTASTSFSIAWLLHWGRSKTASGLNPRKVGVLLVLVPVIGVLFYAFAKRQWLKYLRHQAVDAAAAFIGNAQGFDSAASASVVFIQEVELVSRGYRISTPLPPISRLEDQTQTRRCLRLRRTVSESFHLMLGRYLQAQRTLQPLTDSANLAKYYDIYDISEEELIEAQGSYDDQATEDQYSLRALRTLFGRLYIVRKSIFCCLLALGADGGGSDIARWTTAVEQMRELANVTGDNTHKMTSILNEEDTDAIPPSPLPTASPNKDNLRAQYRRINSLSQGIRALHAKMHILREASSANLERPYPSEFEATLVPQYESIGTDIKSLLQEWEAGKSALASALDRQANPDYSRPPSGIKIPLSPTPSLGGSTAVEGSPADALRALNGERPDSFIVQNADDAEEIFEAIALPPRNKRASMTREERIARVKEDRARQAALRDRADANTNMLKELEMVIKQRPRTILYQYGQVLEARLEQASLLKRVVDAIKDLVQDCNFDCNDSGISLQAMDNSHVALVSMLLKAEGFSPYRCDRNIALGINLVSLTKVLRAAQNEDILTLKAEDSPDAVNLMFESAETDRLSEYDIKLMDIDQEHLAIPETEYAATVEMPAAEFQRICRDLMALSESVVIEATKEGVKFSCQGDIGSGSVTVRQHSNVDKPEQSVSISLSEPVALTFSLKYLVNFCKATNLSNKVTLCLSQEVPLLVEYGLGSGHLRFYLAPKIGDEE</sequence>
<dbReference type="CDD" id="cd00577">
    <property type="entry name" value="PCNA"/>
    <property type="match status" value="1"/>
</dbReference>
<dbReference type="GO" id="GO:0017022">
    <property type="term" value="F:myosin binding"/>
    <property type="evidence" value="ECO:0007669"/>
    <property type="project" value="InterPro"/>
</dbReference>
<dbReference type="PRINTS" id="PR00339">
    <property type="entry name" value="PCNACYCLIN"/>
</dbReference>
<feature type="transmembrane region" description="Helical" evidence="14">
    <location>
        <begin position="142"/>
        <end position="164"/>
    </location>
</feature>
<evidence type="ECO:0000313" key="18">
    <source>
        <dbReference type="EMBL" id="RAL09695.1"/>
    </source>
</evidence>
<dbReference type="InterPro" id="IPR022648">
    <property type="entry name" value="Pr_cel_nuc_antig_N"/>
</dbReference>
<dbReference type="FunFam" id="3.10.150.10:FF:000008">
    <property type="entry name" value="Proliferating cell nuclear antigen"/>
    <property type="match status" value="1"/>
</dbReference>
<dbReference type="InterPro" id="IPR000730">
    <property type="entry name" value="Pr_cel_nuc_antig"/>
</dbReference>
<dbReference type="RefSeq" id="XP_025548849.1">
    <property type="nucleotide sequence ID" value="XM_025698520.1"/>
</dbReference>
<dbReference type="EMBL" id="KZ824301">
    <property type="protein sequence ID" value="RAL09695.1"/>
    <property type="molecule type" value="Genomic_DNA"/>
</dbReference>
<evidence type="ECO:0000256" key="13">
    <source>
        <dbReference type="SAM" id="MobiDB-lite"/>
    </source>
</evidence>
<dbReference type="GO" id="GO:0006298">
    <property type="term" value="P:mismatch repair"/>
    <property type="evidence" value="ECO:0007669"/>
    <property type="project" value="TreeGrafter"/>
</dbReference>
<keyword evidence="6 14" id="KW-1133">Transmembrane helix</keyword>
<dbReference type="PANTHER" id="PTHR11352">
    <property type="entry name" value="PROLIFERATING CELL NUCLEAR ANTIGEN"/>
    <property type="match status" value="1"/>
</dbReference>
<evidence type="ECO:0000256" key="7">
    <source>
        <dbReference type="ARBA" id="ARBA00023125"/>
    </source>
</evidence>
<dbReference type="PROSITE" id="PS01251">
    <property type="entry name" value="PCNA_1"/>
    <property type="match status" value="1"/>
</dbReference>
<name>A0A395HQX0_ASPHC</name>
<evidence type="ECO:0000256" key="5">
    <source>
        <dbReference type="ARBA" id="ARBA00022705"/>
    </source>
</evidence>
<evidence type="ECO:0000259" key="15">
    <source>
        <dbReference type="Pfam" id="PF00705"/>
    </source>
</evidence>
<evidence type="ECO:0000259" key="16">
    <source>
        <dbReference type="Pfam" id="PF02747"/>
    </source>
</evidence>
<keyword evidence="5 12" id="KW-0235">DNA replication</keyword>
<evidence type="ECO:0000256" key="3">
    <source>
        <dbReference type="ARBA" id="ARBA00010462"/>
    </source>
</evidence>
<dbReference type="Pfam" id="PF00705">
    <property type="entry name" value="PCNA_N"/>
    <property type="match status" value="1"/>
</dbReference>
<dbReference type="HAMAP" id="MF_00317">
    <property type="entry name" value="DNApol_clamp_arch"/>
    <property type="match status" value="1"/>
</dbReference>
<dbReference type="GO" id="GO:0006272">
    <property type="term" value="P:leading strand elongation"/>
    <property type="evidence" value="ECO:0007669"/>
    <property type="project" value="TreeGrafter"/>
</dbReference>
<dbReference type="GO" id="GO:0012505">
    <property type="term" value="C:endomembrane system"/>
    <property type="evidence" value="ECO:0007669"/>
    <property type="project" value="UniProtKB-SubCell"/>
</dbReference>
<dbReference type="NCBIfam" id="TIGR00590">
    <property type="entry name" value="pcna"/>
    <property type="match status" value="1"/>
</dbReference>
<evidence type="ECO:0000259" key="17">
    <source>
        <dbReference type="Pfam" id="PF12632"/>
    </source>
</evidence>
<keyword evidence="8 14" id="KW-0472">Membrane</keyword>
<dbReference type="PROSITE" id="PS00293">
    <property type="entry name" value="PCNA_2"/>
    <property type="match status" value="1"/>
</dbReference>
<accession>A0A395HQX0</accession>
<evidence type="ECO:0000256" key="1">
    <source>
        <dbReference type="ARBA" id="ARBA00004123"/>
    </source>
</evidence>
<dbReference type="Gene3D" id="3.10.150.10">
    <property type="entry name" value="DNA Polymerase III, subunit A, domain 2"/>
    <property type="match status" value="2"/>
</dbReference>
<dbReference type="AlphaFoldDB" id="A0A395HQX0"/>
<dbReference type="OrthoDB" id="21151at2759"/>
<feature type="domain" description="Proliferating cell nuclear antigen PCNA N-terminal" evidence="15">
    <location>
        <begin position="614"/>
        <end position="735"/>
    </location>
</feature>
<comment type="function">
    <text evidence="10">This protein is an auxiliary protein of DNA polymerase delta and is involved in the control of eukaryotic DNA replication by increasing the polymerase's processibility during elongation of the leading strand. Involved in DNA repair.</text>
</comment>
<proteinExistence type="inferred from homology"/>
<feature type="transmembrane region" description="Helical" evidence="14">
    <location>
        <begin position="176"/>
        <end position="195"/>
    </location>
</feature>
<dbReference type="STRING" id="1450537.A0A395HQX0"/>
<dbReference type="GO" id="GO:0043626">
    <property type="term" value="C:PCNA complex"/>
    <property type="evidence" value="ECO:0007669"/>
    <property type="project" value="UniProtKB-ARBA"/>
</dbReference>
<evidence type="ECO:0000256" key="6">
    <source>
        <dbReference type="ARBA" id="ARBA00022989"/>
    </source>
</evidence>
<dbReference type="GO" id="GO:0070987">
    <property type="term" value="P:error-free translesion synthesis"/>
    <property type="evidence" value="ECO:0007669"/>
    <property type="project" value="UniProtKB-ARBA"/>
</dbReference>
<comment type="similarity">
    <text evidence="3 12">Belongs to the PCNA family.</text>
</comment>
<dbReference type="InterPro" id="IPR046938">
    <property type="entry name" value="DNA_clamp_sf"/>
</dbReference>
<evidence type="ECO:0000256" key="9">
    <source>
        <dbReference type="ARBA" id="ARBA00023242"/>
    </source>
</evidence>
<comment type="subcellular location">
    <subcellularLocation>
        <location evidence="2">Endomembrane system</location>
    </subcellularLocation>
    <subcellularLocation>
        <location evidence="1 11">Nucleus</location>
    </subcellularLocation>
</comment>
<dbReference type="GO" id="GO:0006273">
    <property type="term" value="P:lagging strand elongation"/>
    <property type="evidence" value="ECO:0007669"/>
    <property type="project" value="UniProtKB-ARBA"/>
</dbReference>
<protein>
    <recommendedName>
        <fullName evidence="11">DNA sliding clamp PCNA</fullName>
    </recommendedName>
</protein>
<dbReference type="FunFam" id="3.70.10.10:FF:000001">
    <property type="entry name" value="Proliferating cell nuclear antigen"/>
    <property type="match status" value="1"/>
</dbReference>